<organism evidence="14 15">
    <name type="scientific">Penicillium flavigenum</name>
    <dbReference type="NCBI Taxonomy" id="254877"/>
    <lineage>
        <taxon>Eukaryota</taxon>
        <taxon>Fungi</taxon>
        <taxon>Dikarya</taxon>
        <taxon>Ascomycota</taxon>
        <taxon>Pezizomycotina</taxon>
        <taxon>Eurotiomycetes</taxon>
        <taxon>Eurotiomycetidae</taxon>
        <taxon>Eurotiales</taxon>
        <taxon>Aspergillaceae</taxon>
        <taxon>Penicillium</taxon>
    </lineage>
</organism>
<comment type="caution">
    <text evidence="14">The sequence shown here is derived from an EMBL/GenBank/DDBJ whole genome shotgun (WGS) entry which is preliminary data.</text>
</comment>
<evidence type="ECO:0000256" key="4">
    <source>
        <dbReference type="ARBA" id="ARBA00022475"/>
    </source>
</evidence>
<feature type="transmembrane region" description="Helical" evidence="12">
    <location>
        <begin position="1300"/>
        <end position="1323"/>
    </location>
</feature>
<keyword evidence="8 12" id="KW-1133">Transmembrane helix</keyword>
<dbReference type="PANTHER" id="PTHR19241">
    <property type="entry name" value="ATP-BINDING CASSETTE TRANSPORTER"/>
    <property type="match status" value="1"/>
</dbReference>
<dbReference type="InterPro" id="IPR034003">
    <property type="entry name" value="ABCG_PDR_2"/>
</dbReference>
<keyword evidence="5 12" id="KW-0812">Transmembrane</keyword>
<evidence type="ECO:0000256" key="9">
    <source>
        <dbReference type="ARBA" id="ARBA00023136"/>
    </source>
</evidence>
<evidence type="ECO:0000256" key="7">
    <source>
        <dbReference type="ARBA" id="ARBA00022840"/>
    </source>
</evidence>
<evidence type="ECO:0000256" key="11">
    <source>
        <dbReference type="SAM" id="MobiDB-lite"/>
    </source>
</evidence>
<gene>
    <name evidence="14" type="ORF">PENFLA_c005G07173</name>
</gene>
<evidence type="ECO:0000256" key="10">
    <source>
        <dbReference type="ARBA" id="ARBA00023180"/>
    </source>
</evidence>
<keyword evidence="3" id="KW-0813">Transport</keyword>
<feature type="compositionally biased region" description="Basic and acidic residues" evidence="11">
    <location>
        <begin position="1"/>
        <end position="19"/>
    </location>
</feature>
<dbReference type="InterPro" id="IPR010929">
    <property type="entry name" value="PDR_CDR_ABC"/>
</dbReference>
<reference evidence="15" key="1">
    <citation type="journal article" date="2017" name="Nat. Microbiol.">
        <title>Global analysis of biosynthetic gene clusters reveals vast potential of secondary metabolite production in Penicillium species.</title>
        <authorList>
            <person name="Nielsen J.C."/>
            <person name="Grijseels S."/>
            <person name="Prigent S."/>
            <person name="Ji B."/>
            <person name="Dainat J."/>
            <person name="Nielsen K.F."/>
            <person name="Frisvad J.C."/>
            <person name="Workman M."/>
            <person name="Nielsen J."/>
        </authorList>
    </citation>
    <scope>NUCLEOTIDE SEQUENCE [LARGE SCALE GENOMIC DNA]</scope>
    <source>
        <strain evidence="15">IBT 14082</strain>
    </source>
</reference>
<proteinExistence type="inferred from homology"/>
<evidence type="ECO:0000259" key="13">
    <source>
        <dbReference type="PROSITE" id="PS50893"/>
    </source>
</evidence>
<keyword evidence="7" id="KW-0067">ATP-binding</keyword>
<dbReference type="CDD" id="cd03232">
    <property type="entry name" value="ABCG_PDR_domain2"/>
    <property type="match status" value="1"/>
</dbReference>
<evidence type="ECO:0000256" key="8">
    <source>
        <dbReference type="ARBA" id="ARBA00022989"/>
    </source>
</evidence>
<name>A0A1V6TR49_9EURO</name>
<dbReference type="CDD" id="cd03233">
    <property type="entry name" value="ABCG_PDR_domain1"/>
    <property type="match status" value="1"/>
</dbReference>
<evidence type="ECO:0000256" key="5">
    <source>
        <dbReference type="ARBA" id="ARBA00022692"/>
    </source>
</evidence>
<dbReference type="STRING" id="254877.A0A1V6TR49"/>
<sequence length="1456" mass="161989">MEQHPGPDDASLHSEYHNEDENDNQSLDNQPVHKLNTHDFTSAETLHVPQANIHEAKSAETLNVANADSSLPPKKTAEWSMTPQVIRNAERDEAAGFKRRELGVTWQNLTVDVLAAEAAVNENMISQFNVPQLIKDFRRKPPLKSILSESHGCVKPGEMLLVLGRPGSGCTTLLKILSNRREGYHTVNGDVRFGSMSPKEAEDYNGQIVMNTEEELFYPRLTVGQTMDFAARLKVPFHRPEGVQSVDEYTAETKQFLLESMGISHTADTKVGNEFVRGVSGGERKRVSIIECLATRGSVYSWDNSTRGLDASTALEWAKALRAMTDVLGLSTVVTLYQAGNGIYNLFDKVLVLDEGKQIYYGPAAAAKPFMEDLGFVYTDGANIGDFLTGVTVPTERRIRPGYENTFPRNADAILAEYKKSSTYDRMVSTYDYPDSNLSRERTDAFKQSVAWEKSSHLPKGSSLTTSFWVQLIACTKRQYQILWGEKSTFIIKQVLSCVMALIAGSCFYDSPDTSAGLFTKGGAVFFSLLYNCIVAMSEVTESFKGRPVLIKHKGFAMYHPAAFSLAQIMADFPVLLFQCTIFSVVIYWMSGLKHTAAAFFTFWIILFTTTLCITALFRFIGSAFSTFEAASKISGTAVKGIVMYAGYMIPKPQMKNWFLELYYTNPFAYAFQAAMSNEFHGRHITCVGNNLIPSGPGYEDVGAENQACAGVGGALPGANYVTGDQYLGSLHYKHSQMWRNFGVVWGWWGFFAILTIVFTSYWKAGAGSGSSLLIPREKLKQHHAAAAADEEAQNNEKTTARETTDEPVHVDDENLNRNTSIFTWKNLTYTVQTPTGDRVLLDNIHGWVKPGMLGALMGSSGAGKTTLLDVLAQRKTDGTINGSIMVDGRELPVSFQRMAGYCEQLDVHEPYATVREALEFSALLRQSRNTPKADKLKYVDTIIDLLELHDLADTLIGTVGNGLSVEQRKRVTIGVELVSKPSILIFLDEPTSGLDGQSAYNTVRFLRKLADVGQAVLVTIHQPSAQLFAQFDTLLLLAKGGKTVYFGDIGDNAACVKQYFGQYGAQCPTDANAAEFMIDVVTGGIESVKDKDWHQIWLDSPEQTHMIAELDRMIADAAAKPPGTVDDGFEFSMPLWEQTKIVTQRMNVALFRNTNYVNNKFSLHIISAMLNGFSFWRPGPSVSALNLKMFTIFNFVFVAPGVINQLQPLFIQRRDIYDTREKKSKMYSWVAFVTGLIVSEFPYLCICAVLYFACWYYPVWRLPHESSRSGATFFMMLIYELIYTGIGQFVAAYSPNPTFAALVNPLIISTLVLFCGIFVPYLQLNVFWRYWMYYLNPFNYVVSGMLTFGLWGAKVTCNEDEFALFEPLNGTTCAQYLSDYMSGAGSSINLVNPDATSACKVCQYTDGSDFLRNLNIMNYTTGWRDIGISVIFAISGYALVFGLMKLRTKASKKAE</sequence>
<feature type="transmembrane region" description="Helical" evidence="12">
    <location>
        <begin position="596"/>
        <end position="618"/>
    </location>
</feature>
<dbReference type="EMBL" id="MLQL01000005">
    <property type="protein sequence ID" value="OQE28043.1"/>
    <property type="molecule type" value="Genomic_DNA"/>
</dbReference>
<keyword evidence="6" id="KW-0547">Nucleotide-binding</keyword>
<comment type="subcellular location">
    <subcellularLocation>
        <location evidence="1">Cell membrane</location>
        <topology evidence="1">Multi-pass membrane protein</topology>
    </subcellularLocation>
</comment>
<dbReference type="PROSITE" id="PS50893">
    <property type="entry name" value="ABC_TRANSPORTER_2"/>
    <property type="match status" value="2"/>
</dbReference>
<evidence type="ECO:0000256" key="1">
    <source>
        <dbReference type="ARBA" id="ARBA00004651"/>
    </source>
</evidence>
<feature type="transmembrane region" description="Helical" evidence="12">
    <location>
        <begin position="742"/>
        <end position="763"/>
    </location>
</feature>
<dbReference type="GO" id="GO:0005886">
    <property type="term" value="C:plasma membrane"/>
    <property type="evidence" value="ECO:0007669"/>
    <property type="project" value="UniProtKB-SubCell"/>
</dbReference>
<accession>A0A1V6TR49</accession>
<keyword evidence="9 12" id="KW-0472">Membrane</keyword>
<dbReference type="SMART" id="SM00382">
    <property type="entry name" value="AAA"/>
    <property type="match status" value="2"/>
</dbReference>
<dbReference type="OrthoDB" id="245989at2759"/>
<dbReference type="Gene3D" id="3.40.50.300">
    <property type="entry name" value="P-loop containing nucleotide triphosphate hydrolases"/>
    <property type="match status" value="2"/>
</dbReference>
<evidence type="ECO:0000256" key="2">
    <source>
        <dbReference type="ARBA" id="ARBA00006012"/>
    </source>
</evidence>
<keyword evidence="15" id="KW-1185">Reference proteome</keyword>
<evidence type="ECO:0000256" key="3">
    <source>
        <dbReference type="ARBA" id="ARBA00022448"/>
    </source>
</evidence>
<dbReference type="InterPro" id="IPR003439">
    <property type="entry name" value="ABC_transporter-like_ATP-bd"/>
</dbReference>
<feature type="transmembrane region" description="Helical" evidence="12">
    <location>
        <begin position="1427"/>
        <end position="1445"/>
    </location>
</feature>
<feature type="region of interest" description="Disordered" evidence="11">
    <location>
        <begin position="1"/>
        <end position="32"/>
    </location>
</feature>
<dbReference type="Pfam" id="PF00005">
    <property type="entry name" value="ABC_tran"/>
    <property type="match status" value="2"/>
</dbReference>
<dbReference type="GO" id="GO:0016887">
    <property type="term" value="F:ATP hydrolysis activity"/>
    <property type="evidence" value="ECO:0007669"/>
    <property type="project" value="InterPro"/>
</dbReference>
<dbReference type="InterPro" id="IPR017871">
    <property type="entry name" value="ABC_transporter-like_CS"/>
</dbReference>
<comment type="similarity">
    <text evidence="2">Belongs to the ABC transporter superfamily. ABCG family. PDR (TC 3.A.1.205) subfamily.</text>
</comment>
<evidence type="ECO:0000313" key="14">
    <source>
        <dbReference type="EMBL" id="OQE28043.1"/>
    </source>
</evidence>
<dbReference type="InterPro" id="IPR013525">
    <property type="entry name" value="ABC2_TM"/>
</dbReference>
<protein>
    <recommendedName>
        <fullName evidence="13">ABC transporter domain-containing protein</fullName>
    </recommendedName>
</protein>
<dbReference type="Pfam" id="PF06422">
    <property type="entry name" value="PDR_CDR"/>
    <property type="match status" value="1"/>
</dbReference>
<feature type="region of interest" description="Disordered" evidence="11">
    <location>
        <begin position="784"/>
        <end position="811"/>
    </location>
</feature>
<dbReference type="InterPro" id="IPR034001">
    <property type="entry name" value="ABCG_PDR_1"/>
</dbReference>
<dbReference type="Proteomes" id="UP000191342">
    <property type="component" value="Unassembled WGS sequence"/>
</dbReference>
<feature type="domain" description="ABC transporter" evidence="13">
    <location>
        <begin position="823"/>
        <end position="1066"/>
    </location>
</feature>
<dbReference type="GO" id="GO:0005524">
    <property type="term" value="F:ATP binding"/>
    <property type="evidence" value="ECO:0007669"/>
    <property type="project" value="UniProtKB-KW"/>
</dbReference>
<evidence type="ECO:0000313" key="15">
    <source>
        <dbReference type="Proteomes" id="UP000191342"/>
    </source>
</evidence>
<feature type="transmembrane region" description="Helical" evidence="12">
    <location>
        <begin position="1227"/>
        <end position="1260"/>
    </location>
</feature>
<dbReference type="InterPro" id="IPR027417">
    <property type="entry name" value="P-loop_NTPase"/>
</dbReference>
<dbReference type="FunFam" id="3.40.50.300:FF:000054">
    <property type="entry name" value="ABC multidrug transporter atrF"/>
    <property type="match status" value="1"/>
</dbReference>
<dbReference type="Pfam" id="PF19055">
    <property type="entry name" value="ABC2_membrane_7"/>
    <property type="match status" value="1"/>
</dbReference>
<feature type="transmembrane region" description="Helical" evidence="12">
    <location>
        <begin position="1190"/>
        <end position="1207"/>
    </location>
</feature>
<dbReference type="InterPro" id="IPR043926">
    <property type="entry name" value="ABCG_dom"/>
</dbReference>
<evidence type="ECO:0000256" key="12">
    <source>
        <dbReference type="SAM" id="Phobius"/>
    </source>
</evidence>
<keyword evidence="10" id="KW-0325">Glycoprotein</keyword>
<dbReference type="Pfam" id="PF01061">
    <property type="entry name" value="ABC2_membrane"/>
    <property type="match status" value="2"/>
</dbReference>
<dbReference type="FunFam" id="3.40.50.300:FF:001465">
    <property type="entry name" value="ABC multidrug transporter (Eurofung)"/>
    <property type="match status" value="1"/>
</dbReference>
<feature type="domain" description="ABC transporter" evidence="13">
    <location>
        <begin position="128"/>
        <end position="380"/>
    </location>
</feature>
<feature type="compositionally biased region" description="Basic and acidic residues" evidence="11">
    <location>
        <begin position="799"/>
        <end position="811"/>
    </location>
</feature>
<dbReference type="InterPro" id="IPR003593">
    <property type="entry name" value="AAA+_ATPase"/>
</dbReference>
<dbReference type="PROSITE" id="PS00211">
    <property type="entry name" value="ABC_TRANSPORTER_1"/>
    <property type="match status" value="1"/>
</dbReference>
<keyword evidence="4" id="KW-1003">Cell membrane</keyword>
<evidence type="ECO:0000256" key="6">
    <source>
        <dbReference type="ARBA" id="ARBA00022741"/>
    </source>
</evidence>
<feature type="transmembrane region" description="Helical" evidence="12">
    <location>
        <begin position="1335"/>
        <end position="1354"/>
    </location>
</feature>
<feature type="transmembrane region" description="Helical" evidence="12">
    <location>
        <begin position="1272"/>
        <end position="1294"/>
    </location>
</feature>
<dbReference type="GO" id="GO:0140359">
    <property type="term" value="F:ABC-type transporter activity"/>
    <property type="evidence" value="ECO:0007669"/>
    <property type="project" value="InterPro"/>
</dbReference>
<feature type="transmembrane region" description="Helical" evidence="12">
    <location>
        <begin position="562"/>
        <end position="590"/>
    </location>
</feature>
<dbReference type="SUPFAM" id="SSF52540">
    <property type="entry name" value="P-loop containing nucleoside triphosphate hydrolases"/>
    <property type="match status" value="2"/>
</dbReference>